<feature type="non-terminal residue" evidence="1">
    <location>
        <position position="1"/>
    </location>
</feature>
<proteinExistence type="predicted"/>
<name>A0AA38LCB5_TAXCH</name>
<accession>A0AA38LCB5</accession>
<feature type="non-terminal residue" evidence="1">
    <location>
        <position position="178"/>
    </location>
</feature>
<dbReference type="GO" id="GO:0001650">
    <property type="term" value="C:fibrillar center"/>
    <property type="evidence" value="ECO:0007669"/>
    <property type="project" value="TreeGrafter"/>
</dbReference>
<sequence length="178" mass="20215">DNMELSDQWRTAWCIGSIFSAPQLITGPSAEILGPLLFERVGDPLPLLSTGYRSDILVKVPLNPNDEVDRFWGQNKECFVPNDVLHECVAEDMHKQHLVSIHSNLVFGNRLEGLKCRDGIVQLFFPAGRNMSEIGFICYDKEIEPLKLWKQLHSNLETNVLGRQFFPVSSNICHPILQ</sequence>
<dbReference type="PANTHER" id="PTHR15319">
    <property type="entry name" value="TATA BOX-BINDING PROTEIN ASSOCIATED FACTOR RNA POLYMERASE I SUBUNIT C"/>
    <property type="match status" value="1"/>
</dbReference>
<organism evidence="1 2">
    <name type="scientific">Taxus chinensis</name>
    <name type="common">Chinese yew</name>
    <name type="synonym">Taxus wallichiana var. chinensis</name>
    <dbReference type="NCBI Taxonomy" id="29808"/>
    <lineage>
        <taxon>Eukaryota</taxon>
        <taxon>Viridiplantae</taxon>
        <taxon>Streptophyta</taxon>
        <taxon>Embryophyta</taxon>
        <taxon>Tracheophyta</taxon>
        <taxon>Spermatophyta</taxon>
        <taxon>Pinopsida</taxon>
        <taxon>Pinidae</taxon>
        <taxon>Conifers II</taxon>
        <taxon>Cupressales</taxon>
        <taxon>Taxaceae</taxon>
        <taxon>Taxus</taxon>
    </lineage>
</organism>
<keyword evidence="2" id="KW-1185">Reference proteome</keyword>
<dbReference type="EMBL" id="JAHRHJ020000004">
    <property type="protein sequence ID" value="KAH9318801.1"/>
    <property type="molecule type" value="Genomic_DNA"/>
</dbReference>
<protein>
    <submittedName>
        <fullName evidence="1">Uncharacterized protein</fullName>
    </submittedName>
</protein>
<dbReference type="Proteomes" id="UP000824469">
    <property type="component" value="Unassembled WGS sequence"/>
</dbReference>
<dbReference type="PANTHER" id="PTHR15319:SF1">
    <property type="entry name" value="TATA BOX-BINDING PROTEIN-ASSOCIATED FACTOR RNA POLYMERASE I SUBUNIT C"/>
    <property type="match status" value="1"/>
</dbReference>
<reference evidence="1 2" key="1">
    <citation type="journal article" date="2021" name="Nat. Plants">
        <title>The Taxus genome provides insights into paclitaxel biosynthesis.</title>
        <authorList>
            <person name="Xiong X."/>
            <person name="Gou J."/>
            <person name="Liao Q."/>
            <person name="Li Y."/>
            <person name="Zhou Q."/>
            <person name="Bi G."/>
            <person name="Li C."/>
            <person name="Du R."/>
            <person name="Wang X."/>
            <person name="Sun T."/>
            <person name="Guo L."/>
            <person name="Liang H."/>
            <person name="Lu P."/>
            <person name="Wu Y."/>
            <person name="Zhang Z."/>
            <person name="Ro D.K."/>
            <person name="Shang Y."/>
            <person name="Huang S."/>
            <person name="Yan J."/>
        </authorList>
    </citation>
    <scope>NUCLEOTIDE SEQUENCE [LARGE SCALE GENOMIC DNA]</scope>
    <source>
        <strain evidence="1">Ta-2019</strain>
    </source>
</reference>
<dbReference type="GO" id="GO:0001164">
    <property type="term" value="F:RNA polymerase I core promoter sequence-specific DNA binding"/>
    <property type="evidence" value="ECO:0007669"/>
    <property type="project" value="TreeGrafter"/>
</dbReference>
<dbReference type="InterPro" id="IPR038801">
    <property type="entry name" value="TAF1C"/>
</dbReference>
<evidence type="ECO:0000313" key="1">
    <source>
        <dbReference type="EMBL" id="KAH9318801.1"/>
    </source>
</evidence>
<comment type="caution">
    <text evidence="1">The sequence shown here is derived from an EMBL/GenBank/DDBJ whole genome shotgun (WGS) entry which is preliminary data.</text>
</comment>
<gene>
    <name evidence="1" type="ORF">KI387_020570</name>
</gene>
<dbReference type="AlphaFoldDB" id="A0AA38LCB5"/>
<evidence type="ECO:0000313" key="2">
    <source>
        <dbReference type="Proteomes" id="UP000824469"/>
    </source>
</evidence>